<keyword evidence="4" id="KW-0133">Cell shape</keyword>
<dbReference type="SUPFAM" id="SSF56601">
    <property type="entry name" value="beta-lactamase/transpeptidase-like"/>
    <property type="match status" value="1"/>
</dbReference>
<dbReference type="Proteomes" id="UP000539642">
    <property type="component" value="Unassembled WGS sequence"/>
</dbReference>
<feature type="active site" evidence="7">
    <location>
        <position position="183"/>
    </location>
</feature>
<sequence>MNRLTILGTTLLTLLFFTVITLFSLTSHADAATKKKYVKKRTAGTSTVVVLGKYNDISKVKQVLRSTECPAPAKVQAVSSPRKKSTTSPVDNSRIGKLISARSAIIIDGRSGRTLYAKNADNPRQPASTIKILTGMIALKSLSGSEQVSVSRRAADQPRSKVDLNPKKHYQANDLINAVLLASANDASVALAEKIAGSESSFARMMTEKAREWGAKNTVCKTASGLTAKGQTSTARDLAVMFRHFMQDPAFASRMKQVKVKTSYGSLLRNHNKALWQVEGTQGGKTGFTNAARQTYVGKFKRGNQEIVIAVMGCETMWADVKKLVQHGFSLQERLVAAPSSSTIAGHELVARSTP</sequence>
<dbReference type="PRINTS" id="PR00725">
    <property type="entry name" value="DADACBPTASE1"/>
</dbReference>
<dbReference type="PANTHER" id="PTHR21581">
    <property type="entry name" value="D-ALANYL-D-ALANINE CARBOXYPEPTIDASE"/>
    <property type="match status" value="1"/>
</dbReference>
<dbReference type="InterPro" id="IPR012338">
    <property type="entry name" value="Beta-lactam/transpept-like"/>
</dbReference>
<feature type="signal peptide" evidence="10">
    <location>
        <begin position="1"/>
        <end position="29"/>
    </location>
</feature>
<accession>A0A840UWP7</accession>
<reference evidence="12 13" key="1">
    <citation type="submission" date="2020-08" db="EMBL/GenBank/DDBJ databases">
        <title>Genomic Encyclopedia of Type Strains, Phase IV (KMG-IV): sequencing the most valuable type-strain genomes for metagenomic binning, comparative biology and taxonomic classification.</title>
        <authorList>
            <person name="Goeker M."/>
        </authorList>
    </citation>
    <scope>NUCLEOTIDE SEQUENCE [LARGE SCALE GENOMIC DNA]</scope>
    <source>
        <strain evidence="12 13">DSM 28570</strain>
    </source>
</reference>
<dbReference type="Gene3D" id="3.40.710.10">
    <property type="entry name" value="DD-peptidase/beta-lactamase superfamily"/>
    <property type="match status" value="1"/>
</dbReference>
<dbReference type="GO" id="GO:0006508">
    <property type="term" value="P:proteolysis"/>
    <property type="evidence" value="ECO:0007669"/>
    <property type="project" value="InterPro"/>
</dbReference>
<keyword evidence="2 10" id="KW-0732">Signal</keyword>
<keyword evidence="6" id="KW-0961">Cell wall biogenesis/degradation</keyword>
<dbReference type="EMBL" id="JACHEO010000002">
    <property type="protein sequence ID" value="MBB5347118.1"/>
    <property type="molecule type" value="Genomic_DNA"/>
</dbReference>
<evidence type="ECO:0000256" key="3">
    <source>
        <dbReference type="ARBA" id="ARBA00022801"/>
    </source>
</evidence>
<dbReference type="GO" id="GO:0009252">
    <property type="term" value="P:peptidoglycan biosynthetic process"/>
    <property type="evidence" value="ECO:0007669"/>
    <property type="project" value="UniProtKB-KW"/>
</dbReference>
<dbReference type="GO" id="GO:0008360">
    <property type="term" value="P:regulation of cell shape"/>
    <property type="evidence" value="ECO:0007669"/>
    <property type="project" value="UniProtKB-KW"/>
</dbReference>
<evidence type="ECO:0000256" key="10">
    <source>
        <dbReference type="SAM" id="SignalP"/>
    </source>
</evidence>
<evidence type="ECO:0000256" key="9">
    <source>
        <dbReference type="RuleBase" id="RU004016"/>
    </source>
</evidence>
<feature type="binding site" evidence="8">
    <location>
        <position position="285"/>
    </location>
    <ligand>
        <name>substrate</name>
    </ligand>
</feature>
<evidence type="ECO:0000256" key="5">
    <source>
        <dbReference type="ARBA" id="ARBA00022984"/>
    </source>
</evidence>
<organism evidence="12 13">
    <name type="scientific">Desulfoprunum benzoelyticum</name>
    <dbReference type="NCBI Taxonomy" id="1506996"/>
    <lineage>
        <taxon>Bacteria</taxon>
        <taxon>Pseudomonadati</taxon>
        <taxon>Thermodesulfobacteriota</taxon>
        <taxon>Desulfobulbia</taxon>
        <taxon>Desulfobulbales</taxon>
        <taxon>Desulfobulbaceae</taxon>
        <taxon>Desulfoprunum</taxon>
    </lineage>
</organism>
<evidence type="ECO:0000256" key="8">
    <source>
        <dbReference type="PIRSR" id="PIRSR618044-2"/>
    </source>
</evidence>
<evidence type="ECO:0000256" key="6">
    <source>
        <dbReference type="ARBA" id="ARBA00023316"/>
    </source>
</evidence>
<dbReference type="AlphaFoldDB" id="A0A840UWP7"/>
<keyword evidence="3 12" id="KW-0378">Hydrolase</keyword>
<keyword evidence="13" id="KW-1185">Reference proteome</keyword>
<evidence type="ECO:0000256" key="2">
    <source>
        <dbReference type="ARBA" id="ARBA00022729"/>
    </source>
</evidence>
<dbReference type="GO" id="GO:0071555">
    <property type="term" value="P:cell wall organization"/>
    <property type="evidence" value="ECO:0007669"/>
    <property type="project" value="UniProtKB-KW"/>
</dbReference>
<evidence type="ECO:0000259" key="11">
    <source>
        <dbReference type="Pfam" id="PF00768"/>
    </source>
</evidence>
<evidence type="ECO:0000313" key="12">
    <source>
        <dbReference type="EMBL" id="MBB5347118.1"/>
    </source>
</evidence>
<dbReference type="InterPro" id="IPR001967">
    <property type="entry name" value="Peptidase_S11_N"/>
</dbReference>
<protein>
    <submittedName>
        <fullName evidence="12">D-alanyl-D-alanine carboxypeptidase (Penicillin-binding protein 5/6)</fullName>
        <ecNumber evidence="12">3.4.16.4</ecNumber>
    </submittedName>
</protein>
<dbReference type="GO" id="GO:0009002">
    <property type="term" value="F:serine-type D-Ala-D-Ala carboxypeptidase activity"/>
    <property type="evidence" value="ECO:0007669"/>
    <property type="project" value="UniProtKB-EC"/>
</dbReference>
<dbReference type="EC" id="3.4.16.4" evidence="12"/>
<feature type="chain" id="PRO_5032283993" evidence="10">
    <location>
        <begin position="30"/>
        <end position="355"/>
    </location>
</feature>
<dbReference type="PANTHER" id="PTHR21581:SF6">
    <property type="entry name" value="TRAFFICKING PROTEIN PARTICLE COMPLEX SUBUNIT 12"/>
    <property type="match status" value="1"/>
</dbReference>
<comment type="caution">
    <text evidence="12">The sequence shown here is derived from an EMBL/GenBank/DDBJ whole genome shotgun (WGS) entry which is preliminary data.</text>
</comment>
<feature type="domain" description="Peptidase S11 D-alanyl-D-alanine carboxypeptidase A N-terminal" evidence="11">
    <location>
        <begin position="99"/>
        <end position="315"/>
    </location>
</feature>
<evidence type="ECO:0000256" key="1">
    <source>
        <dbReference type="ARBA" id="ARBA00007164"/>
    </source>
</evidence>
<feature type="active site" description="Acyl-ester intermediate" evidence="7">
    <location>
        <position position="128"/>
    </location>
</feature>
<feature type="active site" description="Proton acceptor" evidence="7">
    <location>
        <position position="131"/>
    </location>
</feature>
<evidence type="ECO:0000256" key="4">
    <source>
        <dbReference type="ARBA" id="ARBA00022960"/>
    </source>
</evidence>
<dbReference type="RefSeq" id="WP_183348581.1">
    <property type="nucleotide sequence ID" value="NZ_JACHEO010000002.1"/>
</dbReference>
<keyword evidence="12" id="KW-0645">Protease</keyword>
<comment type="similarity">
    <text evidence="1 9">Belongs to the peptidase S11 family.</text>
</comment>
<keyword evidence="5" id="KW-0573">Peptidoglycan synthesis</keyword>
<evidence type="ECO:0000313" key="13">
    <source>
        <dbReference type="Proteomes" id="UP000539642"/>
    </source>
</evidence>
<keyword evidence="12" id="KW-0121">Carboxypeptidase</keyword>
<dbReference type="Pfam" id="PF00768">
    <property type="entry name" value="Peptidase_S11"/>
    <property type="match status" value="1"/>
</dbReference>
<proteinExistence type="inferred from homology"/>
<gene>
    <name evidence="12" type="ORF">HNQ81_000828</name>
</gene>
<dbReference type="InterPro" id="IPR018044">
    <property type="entry name" value="Peptidase_S11"/>
</dbReference>
<name>A0A840UWP7_9BACT</name>
<evidence type="ECO:0000256" key="7">
    <source>
        <dbReference type="PIRSR" id="PIRSR618044-1"/>
    </source>
</evidence>